<proteinExistence type="predicted"/>
<feature type="domain" description="AAA+ ATPase" evidence="15">
    <location>
        <begin position="1887"/>
        <end position="2025"/>
    </location>
</feature>
<evidence type="ECO:0000256" key="2">
    <source>
        <dbReference type="ARBA" id="ARBA00022490"/>
    </source>
</evidence>
<dbReference type="Pfam" id="PF18198">
    <property type="entry name" value="AAA_lid_11"/>
    <property type="match status" value="2"/>
</dbReference>
<evidence type="ECO:0000259" key="15">
    <source>
        <dbReference type="SMART" id="SM00382"/>
    </source>
</evidence>
<keyword evidence="10" id="KW-0505">Motor protein</keyword>
<dbReference type="InterPro" id="IPR004273">
    <property type="entry name" value="Dynein_heavy_D6_P-loop"/>
</dbReference>
<reference evidence="16 17" key="1">
    <citation type="journal article" date="2022" name="bioRxiv">
        <title>Genomics of Preaxostyla Flagellates Illuminates Evolutionary Transitions and the Path Towards Mitochondrial Loss.</title>
        <authorList>
            <person name="Novak L.V.F."/>
            <person name="Treitli S.C."/>
            <person name="Pyrih J."/>
            <person name="Halakuc P."/>
            <person name="Pipaliya S.V."/>
            <person name="Vacek V."/>
            <person name="Brzon O."/>
            <person name="Soukal P."/>
            <person name="Eme L."/>
            <person name="Dacks J.B."/>
            <person name="Karnkowska A."/>
            <person name="Elias M."/>
            <person name="Hampl V."/>
        </authorList>
    </citation>
    <scope>NUCLEOTIDE SEQUENCE [LARGE SCALE GENOMIC DNA]</scope>
    <source>
        <strain evidence="16">NAU3</strain>
        <tissue evidence="16">Gut</tissue>
    </source>
</reference>
<feature type="compositionally biased region" description="Acidic residues" evidence="14">
    <location>
        <begin position="4298"/>
        <end position="4311"/>
    </location>
</feature>
<accession>A0ABQ9X661</accession>
<dbReference type="Gene3D" id="3.40.50.300">
    <property type="entry name" value="P-loop containing nucleotide triphosphate hydrolases"/>
    <property type="match status" value="5"/>
</dbReference>
<evidence type="ECO:0000256" key="3">
    <source>
        <dbReference type="ARBA" id="ARBA00022701"/>
    </source>
</evidence>
<evidence type="ECO:0000256" key="4">
    <source>
        <dbReference type="ARBA" id="ARBA00022737"/>
    </source>
</evidence>
<dbReference type="Gene3D" id="1.10.8.710">
    <property type="match status" value="1"/>
</dbReference>
<keyword evidence="6" id="KW-0067">ATP-binding</keyword>
<name>A0ABQ9X661_9EUKA</name>
<dbReference type="Pfam" id="PF17852">
    <property type="entry name" value="Dynein_AAA_lid"/>
    <property type="match status" value="1"/>
</dbReference>
<dbReference type="Pfam" id="PF25007">
    <property type="entry name" value="DYH2-5-8_CC"/>
    <property type="match status" value="1"/>
</dbReference>
<dbReference type="EMBL" id="JARBJD010000206">
    <property type="protein sequence ID" value="KAK2947271.1"/>
    <property type="molecule type" value="Genomic_DNA"/>
</dbReference>
<sequence length="4760" mass="542763">MIRSIDLCFSQCELQKSSSSENIRTAIMNGCVEDLTAVSRGMTSKHASGYLSSVNSKGKFAMDATGMVLKILERKITTNSVSSSLQIVVSERGAPVRSFFPIDVIIIRPCLEAKSLEERVVHVMSQLGEQQELEIPDFDLTKLKQQRDEIFTDVENTIMKWNIVLSKTLEQEKSKQPTETTSLLEEIQYWRALLASLASISEQLATEKAQAIIDYNDKKQGQYIGDFHSLRGTLEKEYAEAKEISKFLGTLERHFYQIEKGAFSLISTNLPALMNILRLLWLISTYFSSMEKMGGLFVKISYQICERSKSHINLSTLFTSPAKDSLQRLEESRHLLQYFKKSYFDAREQIEKEGDQRWEFHHRFNFLETVDFIVHICDNLIKIVQRTNSFDTILGNELKVISGDAAGVEKVHSHLEDLTAPFQSPAFDIFSTTNKTKWQKLMENFEEESTVIEQDTAKLIESSFKNLRSIEGAFDFIRNFAGTNTSDLIQKVFTEQLTRILDKIDANVKQTRSIFEAKKATPPRSHTVPAACAGITWANYLYESVKKPIVQFEIKQFGELWKGKEAYVQLCKSLQTYAREKTEAWQKQITANIMQYLNVQVLTVNSTVYPPKLSVNFNPNLIQAIKEAKYMDRIKKQKTTDQNKDSTTKDQIEEVVPQVALNVVQHEEKYRNRLEALSKLVSAYTEATSTMRGIEKDIVAHKLKDLLVVIQPGVTTFNWNSLGVDDYIQDCMNAITQFNGQLVHLHEMEDSIMGSINKISSAELIQLPPFPQSRLNLMGTSRTDQAASRPDDKNGKKGKESQTNAALGNSILTGIPDLPTFLRSLEVHRDRTVNELSHEYSQTAHIKNNEVEASLFNQVATSAHPLMANFYLYWEVSCLNALRQMVQRNIVIFCKMLGETTAAPTGPMKRVLFVVNPQFVAGTIVESPSHQEITRQMRTFVTAICESPQKFYRWTKGTCDDCPHQPQWSFHAEMKGQQDELIQIPMRVVEHTMQKLSHTLSAWKRDEKALSITSADRQKRIQQYEQQAQQALNTLHHTGPTTTSTSGTTVTEGEAEEAAVPTEGGEQKDQTPKHKKEIELLQVPVRFYSSQMGMYARLIESVRERPDETIIDFIGINFVALKEALILRAREIIWEIGQALHKSPHCKQRVQSFNDMINNYREEINKDPETLDELKHVLSVMEEIRTLSMEKEIEYTAITDRYELLHKYGLDAPFVFRDKETGKEEENEAEIEEEEYEDAMSLPTKWADLIEECKVIDKKLNKAKERFAHETQMEVANFRVDLEDFVKEFQADAREFTKEGADLRVGTEKTQNYTQRLGEIKKHRETLLEAERMFDLPMSQYPAIREMEQSLAGLNRLYDLNTEVTKSIEQWSAIRWDDLHIDELQQGVDQFKLRLKRIGKDKELANLPPYADIQQIIDNFGMSLQLIACFKNPSLQPRHWEELMERTKQKFDLQDMTLANLIEMHLYNYEKEIQDIAGTAEREMGIERELDEIAEVWKSMRFEVVKHSLQSQPSADRGYVIKAVDQVEEKLEDHVQSLQAMQASRYYRPHRDKGQIWEKNLGTISVVCTQWIAVQKKWLYLENIFIGSEDIRTRMPDQAKDFDSLDRDFRKIMGDTYRQPNVLEACSVTGREQQLVTLMTMLERCQKSLSEYLEGKRVIFPRFFFISEDDLLSILGSSDPQAVQRHLPNLFDNCVKLNFGTGIHSKQISGMVSEEGEILNFKSNAEAEGNWIERFHGQAVLTGSQVWWTWGVEDVFRQVREGNKYAMKDYNQVLTNQIRELVGTMRKGSSLETIMRIKVKNMIILDVHARDIVSNFVRDSILDAREFDWERQLRFYFDKNRDGVVIRQCTGTFDYGYEYIGCRDRLIITPLTDRCYVTLTQALSMRYGGAPAGPAGTGKTETVKDLAKAIGLDCIVFNCQSGLNATFMASLFTGLCEIGAWGCFDEFNRIDPDVMSVISNQIMRIQNALKQNAPTLKIDGPMEIPLDPKVGIFITMNPGYAGRSELPDNLKALFRSCVMVVPDKELICEILLFSEGFDTAKTLAKKMTVLYNRAEGQLSKQTHYDFGLRALKSVLSMAGSLKRGSPDTREDVVLMRALRDMNLPKFVYEDVPLFMGLIQDLYPDINLPKQEYPEFNKAVEACLKKNNYVVTDAQVLKVIQLYDTMFTRHTTMVVGPSGGGKTVVITTLQEAQTRLGYPTKLYVLNPKSITINELYGVSDPNTNDWEDGLLSNIFRNINTTPMDKTERRYIVYDGDVDAHWVENMNSVMDDNRLLTLPNRERIVLRKECAMLFEVGNLKHASPATVSRCGMVYVDPHDLPSRVYVLRWIASRPKEEQDQLRNWHDKYVPRLFEYIFEGLIDGIPISQTRSAVDEESGPIVGLGEEGQLLQAVPQTRMSLSAQLCAVYQSLVPTENVDPAQYDEQARHMLFIFSVAWGIGGSLLEGSRIKFDEFLKRVVDLSVITTPDHDAGTNQLPGQLSTLFDFYFNVDKRCWKPWSEQVKPYEPPADNLFCNILVPTTDTVRHSTLLSLLVEQKTPVLFVGESGTAKTVTIESYLRGCNADTTTSLTINCSNRTTSLQLQRTLDDNLDRPLMGVIRPRGGKRLLVFADDINMPQMDAEETQQPIAMLKFLFDRGGLYGRSSNDLSFRKYVDLQFLCAMGPPGGGRQPTDIRFSSKFVIINLPFPTESSLTHIYESILSHHFEPFEPTIRKAVSSIVNVTLQLYNFIVLSLPATPNKFHYIFNLRDLSRVTEGLTLSTPQHFSSLGSILRLWCHEAFRVFQDRLVDYQDRELVREKIRELVSENWSEQAENAYSEPLLFGSYRKANISCQEMALGVDEGEEVGESEDPMEYEDLENYDAVKPVVEDCLELYNDANIRMNLVMFADALSHLSRIHRIITMCRGNALLIGFGGSGKQSLTRLATFMAGYQLFQITLSRGYGDEAFRQDLKKLYNILGVENKKVVFLFTDAHVVDSSFLEYINSMLTSGMVPALYAEEEKDAIIGGLSDEMQRYGLFSRDQCWSYFVNKCRNNLHIVLCMSPAGDTLRIRCRNFPGLVSNNCIDWFESWSEEALYSVANVDLVELDLPDKHHEDIVNHIVMVHSSISRYNKEFLDKLRRPNYVTPKNFLDYINNYKKLLRENRNKFSEQAEHLKAGLDRLLSASDEVDEMNIKLKEQKARTDQQAIQCNDLVNQIEQRTLEVKQRSEDVEKKKKALWAEQERIVVDKQEAERELAEAAPALEAAAEALRSLERNKASIDEMRAYNTPPLPVKQVCECVAIVLGESDLSWENVRGMLKSADFFKNLIGYDTAVLLKKESIMSRVKPRLKDQDPETLKKKTSVAAGYLLEWVVALSGWYDKAKIVQPKKERVEAAEAKLKQSEQEISKAEEDIASLNKELLTLDDALRTKQEEQADLKVQLARMERQLNAAHRLIAALSTEKVRWAKQLEDINFKQELLVGDCLLTAAFLSYAGPFSNEFRQRMVYNEWKDDILERHIPLSDPFKIETLLTDDVEISLWASESLPGDELSIQNGILTSRSSRFPLCIDPQEQAVKWIRRHEADNELIRTSFNSDFLPQLRRAIMFGRPILFENVEEYIDPILDPVLEKNILKGAQGSNRRYVMLGDQEVDWNPDFKLYMTSKIPNPHYTPEISGKTVIVNFNVTEQGLEEQLLNAVVGIEREDLERGHEELIQTMSQLKSQLKETEDTLLREFTSVKGNLLDNEELISLLEKTKALHIEVTDKLDRAKENEKQIDEARSRYRPAAKRGSILFFVMTSLSAVSTMCEYSLDSFREIFIQSIKQAARSEDLFKRLKNIIDVVTDNVFNYVCLGLFGKLRLMFTFQMTVKIMQSQNLIDQGLLQYFLKGSIALDKTTLPKPEGTQAFLTDQGWEDAIELSKLSPIRFGSFLDELRANAQAWEEWVNLEEPEEVPPPFKPAHSGAAVVETKKEEETPEKAEEAPTEEKPVEKKGSGEENEDDDEIVMNDMDNASTANKTMGDPGALDIDTNPAILSELERLAVLRIFRTDRIAAGVTRFVAQILGDKYKKYPILLYDDIYNRSTALSPVVFIISPGADPATDVIALGERKGFPQPLRLRNISLGQNMEPLAEQAIDQAVSRGQWVLLQNCHLLPKWLKKLEKKLETISEKTDSLDQEFRLFLTSEPTDAFPMGILQRSLKVVTEPPNSLKMNMLTTYGRLSHDELTRSSHPAFRPLVYVLTFFHAVIQERQKYGKLGWNTPYDFNESDFRVSVDLTATYLNKASEASEIPSTKPNVAVEESLEGNESEEEPEDVILGGVAEINPDFNGDDSEDDVSDADSDAPSILNEEIDVKSSIKQDSVKDAKEGSIAEPNEAAPDPIMTFTTAPVPWPSLRYLIGEVMYGGRVTDDWDRRVLMTYQDEYMGDFLFDTFQPFHFYKDAKVDYCIPADATSDDPSKVVQYIEDCIPIASPPEVFGLHQNAEISFNTNTARSLWGNLIQLQPRGSAGKSVGMTAEERLLQTADDINKIVPPKPYEVNVIRNGFGVPTPSQVVLLQELEHWNRLCEKIRSSLKELRRALSGEIGMSAELDDLSSSLSSGFLPHAWRILAPATQKSLSAWMDHFKERSKQYNDWINDGEPHVMWLSGLHLPEAFINAIVQEACRKNKWPLDRSTFYTRVMEWTSPLEVPGKPSNGCYVRGLYLEGASWDHENMELVPQEAKKLLSELPIVHILPIEAAALRLQNTFTCPVYVTQERCNKMGVGYVFSANLETSMHPSHWVLQGVALSLNKA</sequence>
<dbReference type="InterPro" id="IPR003593">
    <property type="entry name" value="AAA+_ATPase"/>
</dbReference>
<dbReference type="Pfam" id="PF12777">
    <property type="entry name" value="MT"/>
    <property type="match status" value="1"/>
</dbReference>
<dbReference type="InterPro" id="IPR054354">
    <property type="entry name" value="DYNC2H1-like_lid"/>
</dbReference>
<dbReference type="Gene3D" id="1.10.8.720">
    <property type="entry name" value="Region D6 of dynein motor"/>
    <property type="match status" value="1"/>
</dbReference>
<feature type="compositionally biased region" description="Basic and acidic residues" evidence="14">
    <location>
        <begin position="4321"/>
        <end position="4339"/>
    </location>
</feature>
<dbReference type="Pfam" id="PF12774">
    <property type="entry name" value="AAA_6"/>
    <property type="match status" value="1"/>
</dbReference>
<dbReference type="InterPro" id="IPR035706">
    <property type="entry name" value="AAA_9"/>
</dbReference>
<feature type="region of interest" description="Disordered" evidence="14">
    <location>
        <begin position="781"/>
        <end position="806"/>
    </location>
</feature>
<keyword evidence="4" id="KW-0677">Repeat</keyword>
<dbReference type="InterPro" id="IPR024743">
    <property type="entry name" value="Dynein_HC_stalk"/>
</dbReference>
<dbReference type="InterPro" id="IPR013594">
    <property type="entry name" value="Dynein_heavy_tail"/>
</dbReference>
<keyword evidence="11" id="KW-0206">Cytoskeleton</keyword>
<feature type="coiled-coil region" evidence="13">
    <location>
        <begin position="3157"/>
        <end position="3258"/>
    </location>
</feature>
<keyword evidence="2" id="KW-0963">Cytoplasm</keyword>
<keyword evidence="5" id="KW-0547">Nucleotide-binding</keyword>
<keyword evidence="12" id="KW-0966">Cell projection</keyword>
<evidence type="ECO:0000256" key="10">
    <source>
        <dbReference type="ARBA" id="ARBA00023175"/>
    </source>
</evidence>
<keyword evidence="7" id="KW-0243">Dynein</keyword>
<dbReference type="InterPro" id="IPR041228">
    <property type="entry name" value="Dynein_C"/>
</dbReference>
<dbReference type="Pfam" id="PF12775">
    <property type="entry name" value="AAA_7"/>
    <property type="match status" value="1"/>
</dbReference>
<keyword evidence="16" id="KW-0282">Flagellum</keyword>
<dbReference type="Gene3D" id="1.10.287.2620">
    <property type="match status" value="1"/>
</dbReference>
<feature type="region of interest" description="Disordered" evidence="14">
    <location>
        <begin position="1033"/>
        <end position="1075"/>
    </location>
</feature>
<dbReference type="Pfam" id="PF18199">
    <property type="entry name" value="Dynein_C"/>
    <property type="match status" value="1"/>
</dbReference>
<evidence type="ECO:0000313" key="16">
    <source>
        <dbReference type="EMBL" id="KAK2947271.1"/>
    </source>
</evidence>
<dbReference type="InterPro" id="IPR013602">
    <property type="entry name" value="Dynein_heavy_linker"/>
</dbReference>
<dbReference type="Gene3D" id="1.20.920.20">
    <property type="match status" value="1"/>
</dbReference>
<keyword evidence="9" id="KW-0969">Cilium</keyword>
<evidence type="ECO:0000313" key="17">
    <source>
        <dbReference type="Proteomes" id="UP001281761"/>
    </source>
</evidence>
<dbReference type="InterPro" id="IPR043157">
    <property type="entry name" value="Dynein_AAA1S"/>
</dbReference>
<dbReference type="Gene3D" id="1.20.58.1120">
    <property type="match status" value="1"/>
</dbReference>
<dbReference type="Gene3D" id="1.10.8.1220">
    <property type="match status" value="1"/>
</dbReference>
<dbReference type="InterPro" id="IPR042219">
    <property type="entry name" value="AAA_lid_11_sf"/>
</dbReference>
<dbReference type="InterPro" id="IPR026983">
    <property type="entry name" value="DHC"/>
</dbReference>
<dbReference type="Pfam" id="PF08385">
    <property type="entry name" value="DHC_N1"/>
    <property type="match status" value="1"/>
</dbReference>
<feature type="coiled-coil region" evidence="13">
    <location>
        <begin position="3360"/>
        <end position="3436"/>
    </location>
</feature>
<dbReference type="SUPFAM" id="SSF52540">
    <property type="entry name" value="P-loop containing nucleoside triphosphate hydrolases"/>
    <property type="match status" value="4"/>
</dbReference>
<dbReference type="InterPro" id="IPR043160">
    <property type="entry name" value="Dynein_C_barrel"/>
</dbReference>
<dbReference type="InterPro" id="IPR056759">
    <property type="entry name" value="DYH2-5-8_CC"/>
</dbReference>
<keyword evidence="3" id="KW-0493">Microtubule</keyword>
<dbReference type="InterPro" id="IPR035699">
    <property type="entry name" value="AAA_6"/>
</dbReference>
<evidence type="ECO:0000256" key="12">
    <source>
        <dbReference type="ARBA" id="ARBA00023273"/>
    </source>
</evidence>
<dbReference type="Pfam" id="PF08393">
    <property type="entry name" value="DHC_N2"/>
    <property type="match status" value="1"/>
</dbReference>
<feature type="coiled-coil region" evidence="13">
    <location>
        <begin position="3676"/>
        <end position="3755"/>
    </location>
</feature>
<evidence type="ECO:0000256" key="11">
    <source>
        <dbReference type="ARBA" id="ARBA00023212"/>
    </source>
</evidence>
<evidence type="ECO:0000256" key="14">
    <source>
        <dbReference type="SAM" id="MobiDB-lite"/>
    </source>
</evidence>
<evidence type="ECO:0000256" key="9">
    <source>
        <dbReference type="ARBA" id="ARBA00023069"/>
    </source>
</evidence>
<feature type="compositionally biased region" description="Acidic residues" evidence="14">
    <location>
        <begin position="4271"/>
        <end position="4284"/>
    </location>
</feature>
<feature type="compositionally biased region" description="Basic and acidic residues" evidence="14">
    <location>
        <begin position="789"/>
        <end position="800"/>
    </location>
</feature>
<dbReference type="Pfam" id="PF12780">
    <property type="entry name" value="AAA_8"/>
    <property type="match status" value="1"/>
</dbReference>
<dbReference type="Pfam" id="PF22597">
    <property type="entry name" value="DYN_lid"/>
    <property type="match status" value="1"/>
</dbReference>
<feature type="compositionally biased region" description="Basic and acidic residues" evidence="14">
    <location>
        <begin position="3940"/>
        <end position="3967"/>
    </location>
</feature>
<evidence type="ECO:0000256" key="6">
    <source>
        <dbReference type="ARBA" id="ARBA00022840"/>
    </source>
</evidence>
<dbReference type="Pfam" id="PF03028">
    <property type="entry name" value="Dynein_heavy"/>
    <property type="match status" value="1"/>
</dbReference>
<keyword evidence="17" id="KW-1185">Reference proteome</keyword>
<dbReference type="PANTHER" id="PTHR22878:SF63">
    <property type="entry name" value="DYNEIN AXONEMAL HEAVY CHAIN 10"/>
    <property type="match status" value="1"/>
</dbReference>
<evidence type="ECO:0000256" key="7">
    <source>
        <dbReference type="ARBA" id="ARBA00023017"/>
    </source>
</evidence>
<evidence type="ECO:0000256" key="13">
    <source>
        <dbReference type="SAM" id="Coils"/>
    </source>
</evidence>
<gene>
    <name evidence="16" type="ORF">BLNAU_17832</name>
</gene>
<dbReference type="Gene3D" id="1.20.920.30">
    <property type="match status" value="1"/>
</dbReference>
<dbReference type="PANTHER" id="PTHR22878">
    <property type="entry name" value="DYNEIN HEAVY CHAIN 6, AXONEMAL-LIKE-RELATED"/>
    <property type="match status" value="1"/>
</dbReference>
<keyword evidence="8 13" id="KW-0175">Coiled coil</keyword>
<feature type="region of interest" description="Disordered" evidence="14">
    <location>
        <begin position="3940"/>
        <end position="3974"/>
    </location>
</feature>
<dbReference type="InterPro" id="IPR024317">
    <property type="entry name" value="Dynein_heavy_chain_D4_dom"/>
</dbReference>
<dbReference type="Gene3D" id="6.10.140.1060">
    <property type="match status" value="1"/>
</dbReference>
<dbReference type="Gene3D" id="1.20.140.100">
    <property type="entry name" value="Dynein heavy chain, N-terminal domain 2"/>
    <property type="match status" value="1"/>
</dbReference>
<dbReference type="Gene3D" id="1.10.472.130">
    <property type="match status" value="1"/>
</dbReference>
<comment type="subcellular location">
    <subcellularLocation>
        <location evidence="1">Cytoplasm</location>
        <location evidence="1">Cytoskeleton</location>
        <location evidence="1">Cilium axoneme</location>
    </subcellularLocation>
</comment>
<feature type="domain" description="AAA+ ATPase" evidence="15">
    <location>
        <begin position="2534"/>
        <end position="2683"/>
    </location>
</feature>
<dbReference type="Gene3D" id="1.20.1270.280">
    <property type="match status" value="1"/>
</dbReference>
<feature type="region of interest" description="Disordered" evidence="14">
    <location>
        <begin position="4255"/>
        <end position="4351"/>
    </location>
</feature>
<dbReference type="InterPro" id="IPR027417">
    <property type="entry name" value="P-loop_NTPase"/>
</dbReference>
<evidence type="ECO:0000256" key="1">
    <source>
        <dbReference type="ARBA" id="ARBA00004430"/>
    </source>
</evidence>
<protein>
    <submittedName>
        <fullName evidence="16">Dynein-1-alpha heavy chain, flagellar inner arm I1 complex</fullName>
    </submittedName>
</protein>
<dbReference type="Pfam" id="PF12781">
    <property type="entry name" value="AAA_9"/>
    <property type="match status" value="1"/>
</dbReference>
<dbReference type="Gene3D" id="3.10.490.20">
    <property type="match status" value="1"/>
</dbReference>
<dbReference type="InterPro" id="IPR041466">
    <property type="entry name" value="Dynein_AAA5_ext"/>
</dbReference>
<feature type="compositionally biased region" description="Basic and acidic residues" evidence="14">
    <location>
        <begin position="1065"/>
        <end position="1075"/>
    </location>
</feature>
<organism evidence="16 17">
    <name type="scientific">Blattamonas nauphoetae</name>
    <dbReference type="NCBI Taxonomy" id="2049346"/>
    <lineage>
        <taxon>Eukaryota</taxon>
        <taxon>Metamonada</taxon>
        <taxon>Preaxostyla</taxon>
        <taxon>Oxymonadida</taxon>
        <taxon>Blattamonas</taxon>
    </lineage>
</organism>
<feature type="compositionally biased region" description="Low complexity" evidence="14">
    <location>
        <begin position="1038"/>
        <end position="1064"/>
    </location>
</feature>
<dbReference type="Proteomes" id="UP001281761">
    <property type="component" value="Unassembled WGS sequence"/>
</dbReference>
<dbReference type="InterPro" id="IPR041658">
    <property type="entry name" value="AAA_lid_11"/>
</dbReference>
<dbReference type="SMART" id="SM00382">
    <property type="entry name" value="AAA"/>
    <property type="match status" value="2"/>
</dbReference>
<comment type="caution">
    <text evidence="16">The sequence shown here is derived from an EMBL/GenBank/DDBJ whole genome shotgun (WGS) entry which is preliminary data.</text>
</comment>
<dbReference type="InterPro" id="IPR042222">
    <property type="entry name" value="Dynein_2_N"/>
</dbReference>
<evidence type="ECO:0000256" key="8">
    <source>
        <dbReference type="ARBA" id="ARBA00023054"/>
    </source>
</evidence>
<evidence type="ECO:0000256" key="5">
    <source>
        <dbReference type="ARBA" id="ARBA00022741"/>
    </source>
</evidence>